<reference evidence="1" key="1">
    <citation type="journal article" date="2014" name="Int. J. Syst. Evol. Microbiol.">
        <title>Complete genome sequence of Corynebacterium casei LMG S-19264T (=DSM 44701T), isolated from a smear-ripened cheese.</title>
        <authorList>
            <consortium name="US DOE Joint Genome Institute (JGI-PGF)"/>
            <person name="Walter F."/>
            <person name="Albersmeier A."/>
            <person name="Kalinowski J."/>
            <person name="Ruckert C."/>
        </authorList>
    </citation>
    <scope>NUCLEOTIDE SEQUENCE</scope>
    <source>
        <strain evidence="1">JCM 4714</strain>
    </source>
</reference>
<comment type="caution">
    <text evidence="1">The sequence shown here is derived from an EMBL/GenBank/DDBJ whole genome shotgun (WGS) entry which is preliminary data.</text>
</comment>
<dbReference type="AlphaFoldDB" id="A0A918YEA7"/>
<protein>
    <submittedName>
        <fullName evidence="1">Uncharacterized protein</fullName>
    </submittedName>
</protein>
<evidence type="ECO:0000313" key="2">
    <source>
        <dbReference type="Proteomes" id="UP000655443"/>
    </source>
</evidence>
<dbReference type="Proteomes" id="UP000655443">
    <property type="component" value="Unassembled WGS sequence"/>
</dbReference>
<proteinExistence type="predicted"/>
<organism evidence="1 2">
    <name type="scientific">Streptomyces alanosinicus</name>
    <dbReference type="NCBI Taxonomy" id="68171"/>
    <lineage>
        <taxon>Bacteria</taxon>
        <taxon>Bacillati</taxon>
        <taxon>Actinomycetota</taxon>
        <taxon>Actinomycetes</taxon>
        <taxon>Kitasatosporales</taxon>
        <taxon>Streptomycetaceae</taxon>
        <taxon>Streptomyces</taxon>
    </lineage>
</organism>
<name>A0A918YEA7_9ACTN</name>
<evidence type="ECO:0000313" key="1">
    <source>
        <dbReference type="EMBL" id="GHE00763.1"/>
    </source>
</evidence>
<dbReference type="EMBL" id="BMVG01000002">
    <property type="protein sequence ID" value="GHE00763.1"/>
    <property type="molecule type" value="Genomic_DNA"/>
</dbReference>
<accession>A0A918YEA7</accession>
<reference evidence="1" key="2">
    <citation type="submission" date="2020-09" db="EMBL/GenBank/DDBJ databases">
        <authorList>
            <person name="Sun Q."/>
            <person name="Ohkuma M."/>
        </authorList>
    </citation>
    <scope>NUCLEOTIDE SEQUENCE</scope>
    <source>
        <strain evidence="1">JCM 4714</strain>
    </source>
</reference>
<keyword evidence="2" id="KW-1185">Reference proteome</keyword>
<sequence length="159" mass="17904">MPADGWWTRYGGQLDAASGVIAFPRGALPPCRIPECMPCRERREMTCDKRLDVPEGMRKAALDFPSELPFEGDDPLPEDVTCELDKHPFGDHVALLRDLGNEFIVWVTWKADGLDADADDIKVQQRAVCKSESPSPDGEDLRCWLPEAHRGGHAWERYL</sequence>
<gene>
    <name evidence="1" type="ORF">GCM10010339_17420</name>
</gene>